<keyword evidence="3" id="KW-1185">Reference proteome</keyword>
<reference evidence="2" key="2">
    <citation type="submission" date="2020-09" db="EMBL/GenBank/DDBJ databases">
        <authorList>
            <person name="Sun Q."/>
            <person name="Ohkuma M."/>
        </authorList>
    </citation>
    <scope>NUCLEOTIDE SEQUENCE</scope>
    <source>
        <strain evidence="2">JCM 4125</strain>
    </source>
</reference>
<feature type="transmembrane region" description="Helical" evidence="1">
    <location>
        <begin position="55"/>
        <end position="73"/>
    </location>
</feature>
<evidence type="ECO:0000313" key="3">
    <source>
        <dbReference type="Proteomes" id="UP000646776"/>
    </source>
</evidence>
<accession>A0A918HME2</accession>
<dbReference type="AlphaFoldDB" id="A0A918HME2"/>
<dbReference type="Proteomes" id="UP000646776">
    <property type="component" value="Unassembled WGS sequence"/>
</dbReference>
<keyword evidence="1" id="KW-1133">Transmembrane helix</keyword>
<name>A0A918HME2_9ACTN</name>
<keyword evidence="1" id="KW-0812">Transmembrane</keyword>
<reference evidence="2" key="1">
    <citation type="journal article" date="2014" name="Int. J. Syst. Evol. Microbiol.">
        <title>Complete genome sequence of Corynebacterium casei LMG S-19264T (=DSM 44701T), isolated from a smear-ripened cheese.</title>
        <authorList>
            <consortium name="US DOE Joint Genome Institute (JGI-PGF)"/>
            <person name="Walter F."/>
            <person name="Albersmeier A."/>
            <person name="Kalinowski J."/>
            <person name="Ruckert C."/>
        </authorList>
    </citation>
    <scope>NUCLEOTIDE SEQUENCE</scope>
    <source>
        <strain evidence="2">JCM 4125</strain>
    </source>
</reference>
<proteinExistence type="predicted"/>
<dbReference type="EMBL" id="BMSA01000025">
    <property type="protein sequence ID" value="GGT80350.1"/>
    <property type="molecule type" value="Genomic_DNA"/>
</dbReference>
<organism evidence="2 3">
    <name type="scientific">Streptomyces phaeofaciens</name>
    <dbReference type="NCBI Taxonomy" id="68254"/>
    <lineage>
        <taxon>Bacteria</taxon>
        <taxon>Bacillati</taxon>
        <taxon>Actinomycetota</taxon>
        <taxon>Actinomycetes</taxon>
        <taxon>Kitasatosporales</taxon>
        <taxon>Streptomycetaceae</taxon>
        <taxon>Streptomyces</taxon>
    </lineage>
</organism>
<comment type="caution">
    <text evidence="2">The sequence shown here is derived from an EMBL/GenBank/DDBJ whole genome shotgun (WGS) entry which is preliminary data.</text>
</comment>
<keyword evidence="1" id="KW-0472">Membrane</keyword>
<gene>
    <name evidence="2" type="ORF">GCM10010226_68730</name>
</gene>
<protein>
    <submittedName>
        <fullName evidence="2">Uncharacterized protein</fullName>
    </submittedName>
</protein>
<evidence type="ECO:0000313" key="2">
    <source>
        <dbReference type="EMBL" id="GGT80350.1"/>
    </source>
</evidence>
<sequence>MLSRAARPRRMKYRFWTTRTGRILTATATATAAAAAAAAAGIGIGTRFPAVTSALIAFGIKAGLALGVMAGIASG</sequence>
<evidence type="ECO:0000256" key="1">
    <source>
        <dbReference type="SAM" id="Phobius"/>
    </source>
</evidence>